<organism evidence="1 2">
    <name type="scientific">Neophaeococcomyces mojaviensis</name>
    <dbReference type="NCBI Taxonomy" id="3383035"/>
    <lineage>
        <taxon>Eukaryota</taxon>
        <taxon>Fungi</taxon>
        <taxon>Dikarya</taxon>
        <taxon>Ascomycota</taxon>
        <taxon>Pezizomycotina</taxon>
        <taxon>Eurotiomycetes</taxon>
        <taxon>Chaetothyriomycetidae</taxon>
        <taxon>Chaetothyriales</taxon>
        <taxon>Chaetothyriales incertae sedis</taxon>
        <taxon>Neophaeococcomyces</taxon>
    </lineage>
</organism>
<comment type="caution">
    <text evidence="1">The sequence shown here is derived from an EMBL/GenBank/DDBJ whole genome shotgun (WGS) entry which is preliminary data.</text>
</comment>
<proteinExistence type="predicted"/>
<dbReference type="EMBL" id="JAPDRQ010000112">
    <property type="protein sequence ID" value="KAJ9654800.1"/>
    <property type="molecule type" value="Genomic_DNA"/>
</dbReference>
<protein>
    <submittedName>
        <fullName evidence="1">Uncharacterized protein</fullName>
    </submittedName>
</protein>
<keyword evidence="2" id="KW-1185">Reference proteome</keyword>
<evidence type="ECO:0000313" key="1">
    <source>
        <dbReference type="EMBL" id="KAJ9654800.1"/>
    </source>
</evidence>
<name>A0ACC3A3G1_9EURO</name>
<sequence>MSGTKSILFVDAYDSFSRNIIALLYSCIESVHVTVIHIDTDINQVFGVDIERFLLDFNAVVLGPGPGDPRDQDDVGLYRDVWRIAACHSIPVLGICLGFQTLCLRYGLPISRMHEPCHGQTKKIKSVSTDVFGNVSGVVAMNYNSLAVKKSDFPSKMQFPTSIDSGTDSGYSSDSSRRYSFQTYEPLEGSLLQLLAWDDDGYAMAVRHADLPFWGFQFHPESCMSNSSCHELIRNWWAKASQYTMTDRCSTVERQLPGLSLPSPSPRPVHEKRLFSCSHNQHYPTGQPQLGNKSKAEPRWVALKNADLTMEQLSSFCYSMAGSDVVAMLESSAKGRYCIYAFTDSSSETVSYMNGKLMRSSGSQIASMLSCSPQKALEALEDTTKAFSTDSGGPDVPFQGGFMGYISYEMSLDLLNIHSPQESPNEQRVIPDFNFVFVERSIIFDKATCTVYIQSIRANDPPWINLMQARLNDLASTSPRKSPQSTISRLQSILSSTVVKLPDHSSYTSEILTCQSHLHAGNSYELCLTTEATITTPATDPDTPYLLYRNLNKHNPVPFATYLHFPSTSATPSTTILSTSPEQFLSCSRDGTLDMMPMKGTVQRTPTTTLADAISILQTPKESAENLMIADLIRHDLYSVVGCAPYALNPTSTRTDPVEIVKLNEVATYATVYQLTSHIRAHPPPSLNPFDTRSVIAHNNSALHHVLPPGSMTGAPKKRSCEILRNIEKRNRGVYSGIIGYMDVRGGGCWSVAIRTAWSSGSEDRVNKEGEQRKKWHVGAGGAVTVLSEVEGEWQEMMGKLGSVLRGFKS</sequence>
<accession>A0ACC3A3G1</accession>
<reference evidence="1" key="1">
    <citation type="submission" date="2022-10" db="EMBL/GenBank/DDBJ databases">
        <title>Culturing micro-colonial fungi from biological soil crusts in the Mojave desert and describing Neophaeococcomyces mojavensis, and introducing the new genera and species Taxawa tesnikishii.</title>
        <authorList>
            <person name="Kurbessoian T."/>
            <person name="Stajich J.E."/>
        </authorList>
    </citation>
    <scope>NUCLEOTIDE SEQUENCE</scope>
    <source>
        <strain evidence="1">JES_112</strain>
    </source>
</reference>
<gene>
    <name evidence="1" type="ORF">H2198_006239</name>
</gene>
<dbReference type="Proteomes" id="UP001172386">
    <property type="component" value="Unassembled WGS sequence"/>
</dbReference>
<evidence type="ECO:0000313" key="2">
    <source>
        <dbReference type="Proteomes" id="UP001172386"/>
    </source>
</evidence>